<sequence length="202" mass="21343">MTWEGAPPSPAVPGGTATAARPDRGASLARGPTLNVPPRPDGPGPRRPDAFNRTLRPPRARMLSFTTAGRTGDAGMPAAGDANRPGVPRPRAGTGTGTVTAPPTGVPGQDTAYAAPVQAAAGTAPRTEEVGRMRMEQVKAELERWGELIITLASGRKFELHLGDTEFDLQHRVIRITGPAAHFVLDGDQVEHVEMHFSHPMD</sequence>
<evidence type="ECO:0000313" key="2">
    <source>
        <dbReference type="EMBL" id="ADU52197.1"/>
    </source>
</evidence>
<organism evidence="2 3">
    <name type="scientific">Thermaerobacter marianensis (strain ATCC 700841 / DSM 12885 / JCM 10246 / 7p75a)</name>
    <dbReference type="NCBI Taxonomy" id="644966"/>
    <lineage>
        <taxon>Bacteria</taxon>
        <taxon>Bacillati</taxon>
        <taxon>Bacillota</taxon>
        <taxon>Clostridia</taxon>
        <taxon>Eubacteriales</taxon>
        <taxon>Clostridiales Family XVII. Incertae Sedis</taxon>
        <taxon>Thermaerobacter</taxon>
    </lineage>
</organism>
<evidence type="ECO:0000256" key="1">
    <source>
        <dbReference type="SAM" id="MobiDB-lite"/>
    </source>
</evidence>
<accession>E6SJW4</accession>
<proteinExistence type="predicted"/>
<dbReference type="HOGENOM" id="CLU_1354068_0_0_9"/>
<reference evidence="3" key="2">
    <citation type="journal article" date="2010" name="Stand. Genomic Sci.">
        <title>Complete genome sequence of Thermaerobacter marianensis type strain (7p75aT).</title>
        <authorList>
            <person name="Han C."/>
            <person name="Gu W."/>
            <person name="Zhang X."/>
            <person name="Lapidus A."/>
            <person name="Nolan M."/>
            <person name="Copeland A."/>
            <person name="Lucas S."/>
            <person name="Glavina Del Rio T."/>
            <person name="Tice H."/>
            <person name="Cheng J."/>
            <person name="Tapia R."/>
            <person name="Goodwin L."/>
            <person name="Pitluck S."/>
            <person name="Pagani I."/>
            <person name="Ivanova N."/>
            <person name="Mavromatis K."/>
            <person name="Mikhailova N."/>
            <person name="Pati A."/>
            <person name="Chen A."/>
            <person name="Palaniappan K."/>
            <person name="Land M."/>
            <person name="Hauser L."/>
            <person name="Chang Y."/>
            <person name="Jeffries C."/>
            <person name="Schneider S."/>
            <person name="Rohde M."/>
            <person name="Goker M."/>
            <person name="Pukall R."/>
            <person name="Woyke T."/>
            <person name="Bristow J."/>
            <person name="Eisen J."/>
            <person name="Markowitz V."/>
            <person name="Hugenholtz P."/>
            <person name="Kyrpides N."/>
            <person name="Klenk H."/>
            <person name="Detter J."/>
        </authorList>
    </citation>
    <scope>NUCLEOTIDE SEQUENCE [LARGE SCALE GENOMIC DNA]</scope>
    <source>
        <strain evidence="3">ATCC 700841 / DSM 12885 / JCM 10246 / 7p75a</strain>
    </source>
</reference>
<dbReference type="Proteomes" id="UP000008915">
    <property type="component" value="Chromosome"/>
</dbReference>
<dbReference type="AlphaFoldDB" id="E6SJW4"/>
<protein>
    <submittedName>
        <fullName evidence="2">Uncharacterized protein</fullName>
    </submittedName>
</protein>
<feature type="compositionally biased region" description="Low complexity" evidence="1">
    <location>
        <begin position="84"/>
        <end position="107"/>
    </location>
</feature>
<dbReference type="RefSeq" id="WP_013496497.1">
    <property type="nucleotide sequence ID" value="NC_014831.1"/>
</dbReference>
<dbReference type="eggNOG" id="ENOG50333FQ">
    <property type="taxonomic scope" value="Bacteria"/>
</dbReference>
<gene>
    <name evidence="2" type="ordered locus">Tmar_2116</name>
</gene>
<dbReference type="EMBL" id="CP002344">
    <property type="protein sequence ID" value="ADU52197.1"/>
    <property type="molecule type" value="Genomic_DNA"/>
</dbReference>
<keyword evidence="3" id="KW-1185">Reference proteome</keyword>
<feature type="region of interest" description="Disordered" evidence="1">
    <location>
        <begin position="1"/>
        <end position="107"/>
    </location>
</feature>
<evidence type="ECO:0000313" key="3">
    <source>
        <dbReference type="Proteomes" id="UP000008915"/>
    </source>
</evidence>
<reference evidence="2 3" key="1">
    <citation type="journal article" date="2010" name="Stand. Genomic Sci.">
        <title>Complete genome sequence of Thermaerobacter marianensis type strain (7p75a).</title>
        <authorList>
            <person name="Han C."/>
            <person name="Gu W."/>
            <person name="Zhang X."/>
            <person name="Lapidus A."/>
            <person name="Nolan M."/>
            <person name="Copeland A."/>
            <person name="Lucas S."/>
            <person name="Del Rio T.G."/>
            <person name="Tice H."/>
            <person name="Cheng J.F."/>
            <person name="Tapia R."/>
            <person name="Goodwin L."/>
            <person name="Pitluck S."/>
            <person name="Pagani I."/>
            <person name="Ivanova N."/>
            <person name="Mavromatis K."/>
            <person name="Mikhailova N."/>
            <person name="Pati A."/>
            <person name="Chen A."/>
            <person name="Palaniappan K."/>
            <person name="Land M."/>
            <person name="Hauser L."/>
            <person name="Chang Y.J."/>
            <person name="Jeffries C.D."/>
            <person name="Schneider S."/>
            <person name="Rohde M."/>
            <person name="Goker M."/>
            <person name="Pukall R."/>
            <person name="Woyke T."/>
            <person name="Bristow J."/>
            <person name="Eisen J.A."/>
            <person name="Markowitz V."/>
            <person name="Hugenholtz P."/>
            <person name="Kyrpides N.C."/>
            <person name="Klenk H.P."/>
            <person name="Detter J.C."/>
        </authorList>
    </citation>
    <scope>NUCLEOTIDE SEQUENCE [LARGE SCALE GENOMIC DNA]</scope>
    <source>
        <strain evidence="3">ATCC 700841 / DSM 12885 / JCM 10246 / 7p75a</strain>
    </source>
</reference>
<dbReference type="KEGG" id="tmr:Tmar_2116"/>
<name>E6SJW4_THEM7</name>